<sequence length="37" mass="4353">MVCQERKAKKSKYFQGSLRAEYRQFPGSLAVRIFCII</sequence>
<proteinExistence type="predicted"/>
<protein>
    <submittedName>
        <fullName evidence="1">Uncharacterized protein</fullName>
    </submittedName>
</protein>
<evidence type="ECO:0000313" key="1">
    <source>
        <dbReference type="EMBL" id="DAD91033.1"/>
    </source>
</evidence>
<reference evidence="1" key="1">
    <citation type="journal article" date="2021" name="Proc. Natl. Acad. Sci. U.S.A.">
        <title>A Catalog of Tens of Thousands of Viruses from Human Metagenomes Reveals Hidden Associations with Chronic Diseases.</title>
        <authorList>
            <person name="Tisza M.J."/>
            <person name="Buck C.B."/>
        </authorList>
    </citation>
    <scope>NUCLEOTIDE SEQUENCE</scope>
    <source>
        <strain evidence="1">CtepM7</strain>
    </source>
</reference>
<organism evidence="1">
    <name type="scientific">Siphoviridae sp. ctepM7</name>
    <dbReference type="NCBI Taxonomy" id="2826408"/>
    <lineage>
        <taxon>Viruses</taxon>
        <taxon>Duplodnaviria</taxon>
        <taxon>Heunggongvirae</taxon>
        <taxon>Uroviricota</taxon>
        <taxon>Caudoviricetes</taxon>
    </lineage>
</organism>
<dbReference type="EMBL" id="BK015101">
    <property type="protein sequence ID" value="DAD91033.1"/>
    <property type="molecule type" value="Genomic_DNA"/>
</dbReference>
<name>A0A8S5N8N9_9CAUD</name>
<accession>A0A8S5N8N9</accession>